<dbReference type="NCBIfam" id="TIGR00095">
    <property type="entry name" value="16S rRNA (guanine(966)-N(2))-methyltransferase RsmD"/>
    <property type="match status" value="1"/>
</dbReference>
<sequence length="257" mass="27375">MTCAPEDDDSAPEKGRGSVSTYGSAARARATGSNPRSPPTRSTPHSRLPDWIRNHPLEQGPEMTRVIAGAAGGRRLAVPPGTGTRPTSDRAREGLFSTWQSLLGGPLEGERVLDLYAGSGAVGLEALSRGAGHTLLVEADARAAKVIRENVKSLGLPGAEVRSGKAEQIIQQPAPADPYDLVFLDPPYAVSDDDLREILLTLRAQGWLAAEALVTVERSTRGGEFGWPDGFAALRARRYGEGTFWYGRAASTCEDAR</sequence>
<dbReference type="EMBL" id="CP163443">
    <property type="protein sequence ID" value="XDQ56341.1"/>
    <property type="molecule type" value="Genomic_DNA"/>
</dbReference>
<accession>A0AB39RPF7</accession>
<dbReference type="Gene3D" id="3.40.50.150">
    <property type="entry name" value="Vaccinia Virus protein VP39"/>
    <property type="match status" value="1"/>
</dbReference>
<dbReference type="InterPro" id="IPR004398">
    <property type="entry name" value="RNA_MeTrfase_RsmD"/>
</dbReference>
<feature type="compositionally biased region" description="Basic and acidic residues" evidence="3">
    <location>
        <begin position="47"/>
        <end position="56"/>
    </location>
</feature>
<feature type="compositionally biased region" description="Acidic residues" evidence="3">
    <location>
        <begin position="1"/>
        <end position="10"/>
    </location>
</feature>
<protein>
    <submittedName>
        <fullName evidence="4">16S rRNA (Guanine(966)-N(2))-methyltransferase RsmD</fullName>
        <ecNumber evidence="4">2.1.1.171</ecNumber>
    </submittedName>
</protein>
<dbReference type="SUPFAM" id="SSF53335">
    <property type="entry name" value="S-adenosyl-L-methionine-dependent methyltransferases"/>
    <property type="match status" value="1"/>
</dbReference>
<gene>
    <name evidence="4" type="primary">rsmD</name>
    <name evidence="4" type="ORF">AB5J53_34050</name>
</gene>
<feature type="compositionally biased region" description="Low complexity" evidence="3">
    <location>
        <begin position="31"/>
        <end position="46"/>
    </location>
</feature>
<evidence type="ECO:0000313" key="4">
    <source>
        <dbReference type="EMBL" id="XDQ56341.1"/>
    </source>
</evidence>
<dbReference type="PANTHER" id="PTHR43542:SF1">
    <property type="entry name" value="METHYLTRANSFERASE"/>
    <property type="match status" value="1"/>
</dbReference>
<dbReference type="PANTHER" id="PTHR43542">
    <property type="entry name" value="METHYLTRANSFERASE"/>
    <property type="match status" value="1"/>
</dbReference>
<feature type="region of interest" description="Disordered" evidence="3">
    <location>
        <begin position="1"/>
        <end position="91"/>
    </location>
</feature>
<dbReference type="RefSeq" id="WP_369249434.1">
    <property type="nucleotide sequence ID" value="NZ_CP163443.1"/>
</dbReference>
<dbReference type="AlphaFoldDB" id="A0AB39RPF7"/>
<evidence type="ECO:0000256" key="3">
    <source>
        <dbReference type="SAM" id="MobiDB-lite"/>
    </source>
</evidence>
<dbReference type="EC" id="2.1.1.171" evidence="4"/>
<proteinExistence type="predicted"/>
<dbReference type="CDD" id="cd02440">
    <property type="entry name" value="AdoMet_MTases"/>
    <property type="match status" value="1"/>
</dbReference>
<dbReference type="InterPro" id="IPR002052">
    <property type="entry name" value="DNA_methylase_N6_adenine_CS"/>
</dbReference>
<evidence type="ECO:0000256" key="2">
    <source>
        <dbReference type="ARBA" id="ARBA00022679"/>
    </source>
</evidence>
<dbReference type="GO" id="GO:0052913">
    <property type="term" value="F:16S rRNA (guanine(966)-N(2))-methyltransferase activity"/>
    <property type="evidence" value="ECO:0007669"/>
    <property type="project" value="UniProtKB-EC"/>
</dbReference>
<dbReference type="InterPro" id="IPR029063">
    <property type="entry name" value="SAM-dependent_MTases_sf"/>
</dbReference>
<reference evidence="4" key="1">
    <citation type="submission" date="2024-07" db="EMBL/GenBank/DDBJ databases">
        <authorList>
            <person name="Yu S.T."/>
        </authorList>
    </citation>
    <scope>NUCLEOTIDE SEQUENCE</scope>
    <source>
        <strain evidence="4">R41</strain>
    </source>
</reference>
<keyword evidence="2 4" id="KW-0808">Transferase</keyword>
<dbReference type="PROSITE" id="PS00092">
    <property type="entry name" value="N6_MTASE"/>
    <property type="match status" value="1"/>
</dbReference>
<dbReference type="Pfam" id="PF03602">
    <property type="entry name" value="Cons_hypoth95"/>
    <property type="match status" value="1"/>
</dbReference>
<organism evidence="4">
    <name type="scientific">Streptomyces sp. R41</name>
    <dbReference type="NCBI Taxonomy" id="3238632"/>
    <lineage>
        <taxon>Bacteria</taxon>
        <taxon>Bacillati</taxon>
        <taxon>Actinomycetota</taxon>
        <taxon>Actinomycetes</taxon>
        <taxon>Kitasatosporales</taxon>
        <taxon>Streptomycetaceae</taxon>
        <taxon>Streptomyces</taxon>
    </lineage>
</organism>
<keyword evidence="1 4" id="KW-0489">Methyltransferase</keyword>
<name>A0AB39RPF7_9ACTN</name>
<dbReference type="GO" id="GO:0003676">
    <property type="term" value="F:nucleic acid binding"/>
    <property type="evidence" value="ECO:0007669"/>
    <property type="project" value="InterPro"/>
</dbReference>
<evidence type="ECO:0000256" key="1">
    <source>
        <dbReference type="ARBA" id="ARBA00022603"/>
    </source>
</evidence>